<organism evidence="1 2">
    <name type="scientific">Macroventuria anomochaeta</name>
    <dbReference type="NCBI Taxonomy" id="301207"/>
    <lineage>
        <taxon>Eukaryota</taxon>
        <taxon>Fungi</taxon>
        <taxon>Dikarya</taxon>
        <taxon>Ascomycota</taxon>
        <taxon>Pezizomycotina</taxon>
        <taxon>Dothideomycetes</taxon>
        <taxon>Pleosporomycetidae</taxon>
        <taxon>Pleosporales</taxon>
        <taxon>Pleosporineae</taxon>
        <taxon>Didymellaceae</taxon>
        <taxon>Macroventuria</taxon>
    </lineage>
</organism>
<evidence type="ECO:0000313" key="2">
    <source>
        <dbReference type="Proteomes" id="UP000799754"/>
    </source>
</evidence>
<evidence type="ECO:0000313" key="1">
    <source>
        <dbReference type="EMBL" id="KAF2630399.1"/>
    </source>
</evidence>
<gene>
    <name evidence="1" type="ORF">BU25DRAFT_408347</name>
</gene>
<sequence>MGMRVGASPVAVCSSAARLGEYPSSRAGCRPQAVYGLIVLLRACCSSRWWCGGGRGIEVRSIGFEGTGGSIVIPMRLITFSKTGVLFGGPA</sequence>
<protein>
    <submittedName>
        <fullName evidence="1">Uncharacterized protein</fullName>
    </submittedName>
</protein>
<dbReference type="Proteomes" id="UP000799754">
    <property type="component" value="Unassembled WGS sequence"/>
</dbReference>
<reference evidence="1" key="1">
    <citation type="journal article" date="2020" name="Stud. Mycol.">
        <title>101 Dothideomycetes genomes: a test case for predicting lifestyles and emergence of pathogens.</title>
        <authorList>
            <person name="Haridas S."/>
            <person name="Albert R."/>
            <person name="Binder M."/>
            <person name="Bloem J."/>
            <person name="Labutti K."/>
            <person name="Salamov A."/>
            <person name="Andreopoulos B."/>
            <person name="Baker S."/>
            <person name="Barry K."/>
            <person name="Bills G."/>
            <person name="Bluhm B."/>
            <person name="Cannon C."/>
            <person name="Castanera R."/>
            <person name="Culley D."/>
            <person name="Daum C."/>
            <person name="Ezra D."/>
            <person name="Gonzalez J."/>
            <person name="Henrissat B."/>
            <person name="Kuo A."/>
            <person name="Liang C."/>
            <person name="Lipzen A."/>
            <person name="Lutzoni F."/>
            <person name="Magnuson J."/>
            <person name="Mondo S."/>
            <person name="Nolan M."/>
            <person name="Ohm R."/>
            <person name="Pangilinan J."/>
            <person name="Park H.-J."/>
            <person name="Ramirez L."/>
            <person name="Alfaro M."/>
            <person name="Sun H."/>
            <person name="Tritt A."/>
            <person name="Yoshinaga Y."/>
            <person name="Zwiers L.-H."/>
            <person name="Turgeon B."/>
            <person name="Goodwin S."/>
            <person name="Spatafora J."/>
            <person name="Crous P."/>
            <person name="Grigoriev I."/>
        </authorList>
    </citation>
    <scope>NUCLEOTIDE SEQUENCE</scope>
    <source>
        <strain evidence="1">CBS 525.71</strain>
    </source>
</reference>
<proteinExistence type="predicted"/>
<accession>A0ACB6SAY9</accession>
<dbReference type="EMBL" id="MU006707">
    <property type="protein sequence ID" value="KAF2630399.1"/>
    <property type="molecule type" value="Genomic_DNA"/>
</dbReference>
<name>A0ACB6SAY9_9PLEO</name>
<comment type="caution">
    <text evidence="1">The sequence shown here is derived from an EMBL/GenBank/DDBJ whole genome shotgun (WGS) entry which is preliminary data.</text>
</comment>
<keyword evidence="2" id="KW-1185">Reference proteome</keyword>